<evidence type="ECO:0000256" key="5">
    <source>
        <dbReference type="ARBA" id="ARBA00022906"/>
    </source>
</evidence>
<comment type="subcellular location">
    <subcellularLocation>
        <location evidence="1">Membrane</location>
        <topology evidence="1">Multi-pass membrane protein</topology>
    </subcellularLocation>
</comment>
<dbReference type="InterPro" id="IPR027470">
    <property type="entry name" value="Cation_efflux_CTD"/>
</dbReference>
<feature type="compositionally biased region" description="Basic and acidic residues" evidence="9">
    <location>
        <begin position="1"/>
        <end position="18"/>
    </location>
</feature>
<name>W0RC44_9BACT</name>
<feature type="region of interest" description="Disordered" evidence="9">
    <location>
        <begin position="1"/>
        <end position="33"/>
    </location>
</feature>
<feature type="transmembrane region" description="Helical" evidence="10">
    <location>
        <begin position="208"/>
        <end position="225"/>
    </location>
</feature>
<evidence type="ECO:0000259" key="11">
    <source>
        <dbReference type="Pfam" id="PF01545"/>
    </source>
</evidence>
<dbReference type="Gene3D" id="1.20.1510.10">
    <property type="entry name" value="Cation efflux protein transmembrane domain"/>
    <property type="match status" value="1"/>
</dbReference>
<protein>
    <submittedName>
        <fullName evidence="13">Cation diffusion facilitator family transporter</fullName>
    </submittedName>
</protein>
<dbReference type="STRING" id="861299.J421_1137"/>
<evidence type="ECO:0000259" key="12">
    <source>
        <dbReference type="Pfam" id="PF16916"/>
    </source>
</evidence>
<dbReference type="InterPro" id="IPR058533">
    <property type="entry name" value="Cation_efflux_TM"/>
</dbReference>
<dbReference type="AlphaFoldDB" id="W0RC44"/>
<dbReference type="Pfam" id="PF01545">
    <property type="entry name" value="Cation_efflux"/>
    <property type="match status" value="1"/>
</dbReference>
<feature type="transmembrane region" description="Helical" evidence="10">
    <location>
        <begin position="176"/>
        <end position="202"/>
    </location>
</feature>
<evidence type="ECO:0000256" key="1">
    <source>
        <dbReference type="ARBA" id="ARBA00004141"/>
    </source>
</evidence>
<evidence type="ECO:0000256" key="7">
    <source>
        <dbReference type="ARBA" id="ARBA00023065"/>
    </source>
</evidence>
<feature type="transmembrane region" description="Helical" evidence="10">
    <location>
        <begin position="108"/>
        <end position="128"/>
    </location>
</feature>
<dbReference type="InterPro" id="IPR002524">
    <property type="entry name" value="Cation_efflux"/>
</dbReference>
<dbReference type="NCBIfam" id="TIGR01297">
    <property type="entry name" value="CDF"/>
    <property type="match status" value="1"/>
</dbReference>
<dbReference type="Proteomes" id="UP000019151">
    <property type="component" value="Chromosome"/>
</dbReference>
<evidence type="ECO:0000256" key="6">
    <source>
        <dbReference type="ARBA" id="ARBA00022989"/>
    </source>
</evidence>
<dbReference type="HOGENOM" id="CLU_013430_0_0_0"/>
<dbReference type="PANTHER" id="PTHR11562:SF17">
    <property type="entry name" value="RE54080P-RELATED"/>
    <property type="match status" value="1"/>
</dbReference>
<feature type="domain" description="Cation efflux protein cytoplasmic" evidence="12">
    <location>
        <begin position="238"/>
        <end position="314"/>
    </location>
</feature>
<evidence type="ECO:0000313" key="14">
    <source>
        <dbReference type="Proteomes" id="UP000019151"/>
    </source>
</evidence>
<proteinExistence type="inferred from homology"/>
<keyword evidence="7" id="KW-0406">Ion transport</keyword>
<keyword evidence="3" id="KW-0813">Transport</keyword>
<dbReference type="PANTHER" id="PTHR11562">
    <property type="entry name" value="CATION EFFLUX PROTEIN/ ZINC TRANSPORTER"/>
    <property type="match status" value="1"/>
</dbReference>
<evidence type="ECO:0000256" key="2">
    <source>
        <dbReference type="ARBA" id="ARBA00008873"/>
    </source>
</evidence>
<dbReference type="GO" id="GO:0005385">
    <property type="term" value="F:zinc ion transmembrane transporter activity"/>
    <property type="evidence" value="ECO:0007669"/>
    <property type="project" value="TreeGrafter"/>
</dbReference>
<dbReference type="PATRIC" id="fig|861299.3.peg.1152"/>
<evidence type="ECO:0000256" key="3">
    <source>
        <dbReference type="ARBA" id="ARBA00022448"/>
    </source>
</evidence>
<dbReference type="EMBL" id="CP007128">
    <property type="protein sequence ID" value="AHG88674.1"/>
    <property type="molecule type" value="Genomic_DNA"/>
</dbReference>
<dbReference type="KEGG" id="gba:J421_1137"/>
<accession>W0RC44</accession>
<dbReference type="Pfam" id="PF16916">
    <property type="entry name" value="ZT_dimer"/>
    <property type="match status" value="1"/>
</dbReference>
<keyword evidence="4 10" id="KW-0812">Transmembrane</keyword>
<dbReference type="FunCoup" id="W0RC44">
    <property type="interactions" value="338"/>
</dbReference>
<evidence type="ECO:0000256" key="9">
    <source>
        <dbReference type="SAM" id="MobiDB-lite"/>
    </source>
</evidence>
<sequence>MSSTLHDHPHDHAHDHALGHGHHHGHGGHGHAHGPADYGRAFAIGTALNVAFVVVEAGFGLRVHSMALLADAGHNLSDVLGLVLAWAGTVLARRIPTRRRTYGLRSTTILAALANAVFLLVAVGGVAWEAVHRFANPEPVVGGVVALVALVGLVVNGATALLFMSGRSHDLNVRGAFLHMAADAAVSAGVVVAGLVIGATGWLWLDPALSLAIVVVIAIGTWGLLRDSLDLALHAVPSHIDPQAVGAYLEALPGVSAVHDLHIWGMSTTDVALTAHLVRPVPEGEEEDDDAFLLRASRELRTRFGIAHPTLQIERGRGPHSCDLLPCVGV</sequence>
<dbReference type="GO" id="GO:0005886">
    <property type="term" value="C:plasma membrane"/>
    <property type="evidence" value="ECO:0007669"/>
    <property type="project" value="TreeGrafter"/>
</dbReference>
<gene>
    <name evidence="13" type="ORF">J421_1137</name>
</gene>
<keyword evidence="5" id="KW-0862">Zinc</keyword>
<keyword evidence="6 10" id="KW-1133">Transmembrane helix</keyword>
<evidence type="ECO:0000256" key="10">
    <source>
        <dbReference type="SAM" id="Phobius"/>
    </source>
</evidence>
<keyword evidence="5" id="KW-0864">Zinc transport</keyword>
<evidence type="ECO:0000256" key="8">
    <source>
        <dbReference type="ARBA" id="ARBA00023136"/>
    </source>
</evidence>
<comment type="similarity">
    <text evidence="2">Belongs to the cation diffusion facilitator (CDF) transporter (TC 2.A.4) family. SLC30A subfamily.</text>
</comment>
<dbReference type="RefSeq" id="WP_025410199.1">
    <property type="nucleotide sequence ID" value="NZ_CP007128.1"/>
</dbReference>
<feature type="transmembrane region" description="Helical" evidence="10">
    <location>
        <begin position="140"/>
        <end position="164"/>
    </location>
</feature>
<keyword evidence="8 10" id="KW-0472">Membrane</keyword>
<evidence type="ECO:0000313" key="13">
    <source>
        <dbReference type="EMBL" id="AHG88674.1"/>
    </source>
</evidence>
<feature type="transmembrane region" description="Helical" evidence="10">
    <location>
        <begin position="41"/>
        <end position="59"/>
    </location>
</feature>
<organism evidence="13 14">
    <name type="scientific">Gemmatirosa kalamazoonensis</name>
    <dbReference type="NCBI Taxonomy" id="861299"/>
    <lineage>
        <taxon>Bacteria</taxon>
        <taxon>Pseudomonadati</taxon>
        <taxon>Gemmatimonadota</taxon>
        <taxon>Gemmatimonadia</taxon>
        <taxon>Gemmatimonadales</taxon>
        <taxon>Gemmatimonadaceae</taxon>
        <taxon>Gemmatirosa</taxon>
    </lineage>
</organism>
<dbReference type="InterPro" id="IPR050681">
    <property type="entry name" value="CDF/SLC30A"/>
</dbReference>
<evidence type="ECO:0000256" key="4">
    <source>
        <dbReference type="ARBA" id="ARBA00022692"/>
    </source>
</evidence>
<keyword evidence="14" id="KW-1185">Reference proteome</keyword>
<feature type="compositionally biased region" description="Basic residues" evidence="9">
    <location>
        <begin position="19"/>
        <end position="32"/>
    </location>
</feature>
<dbReference type="eggNOG" id="COG1230">
    <property type="taxonomic scope" value="Bacteria"/>
</dbReference>
<dbReference type="SUPFAM" id="SSF161111">
    <property type="entry name" value="Cation efflux protein transmembrane domain-like"/>
    <property type="match status" value="1"/>
</dbReference>
<reference evidence="13 14" key="1">
    <citation type="journal article" date="2014" name="Genome Announc.">
        <title>Genome Sequence and Methylome of Soil Bacterium Gemmatirosa kalamazoonensis KBS708T, a Member of the Rarely Cultivated Gemmatimonadetes Phylum.</title>
        <authorList>
            <person name="Debruyn J.M."/>
            <person name="Radosevich M."/>
            <person name="Wommack K.E."/>
            <person name="Polson S.W."/>
            <person name="Hauser L.J."/>
            <person name="Fawaz M.N."/>
            <person name="Korlach J."/>
            <person name="Tsai Y.C."/>
        </authorList>
    </citation>
    <scope>NUCLEOTIDE SEQUENCE [LARGE SCALE GENOMIC DNA]</scope>
    <source>
        <strain evidence="13 14">KBS708</strain>
    </source>
</reference>
<dbReference type="InParanoid" id="W0RC44"/>
<dbReference type="InterPro" id="IPR027469">
    <property type="entry name" value="Cation_efflux_TMD_sf"/>
</dbReference>
<feature type="domain" description="Cation efflux protein transmembrane" evidence="11">
    <location>
        <begin position="44"/>
        <end position="230"/>
    </location>
</feature>